<feature type="chain" id="PRO_5023929252" evidence="2">
    <location>
        <begin position="18"/>
        <end position="183"/>
    </location>
</feature>
<feature type="compositionally biased region" description="Polar residues" evidence="1">
    <location>
        <begin position="157"/>
        <end position="183"/>
    </location>
</feature>
<dbReference type="AlphaFoldDB" id="A0A5J4NI81"/>
<feature type="region of interest" description="Disordered" evidence="1">
    <location>
        <begin position="67"/>
        <end position="183"/>
    </location>
</feature>
<organism evidence="3 4">
    <name type="scientific">Paragonimus westermani</name>
    <dbReference type="NCBI Taxonomy" id="34504"/>
    <lineage>
        <taxon>Eukaryota</taxon>
        <taxon>Metazoa</taxon>
        <taxon>Spiralia</taxon>
        <taxon>Lophotrochozoa</taxon>
        <taxon>Platyhelminthes</taxon>
        <taxon>Trematoda</taxon>
        <taxon>Digenea</taxon>
        <taxon>Plagiorchiida</taxon>
        <taxon>Troglotremata</taxon>
        <taxon>Troglotrematidae</taxon>
        <taxon>Paragonimus</taxon>
    </lineage>
</organism>
<dbReference type="EMBL" id="QNGE01002735">
    <property type="protein sequence ID" value="KAA3675081.1"/>
    <property type="molecule type" value="Genomic_DNA"/>
</dbReference>
<feature type="compositionally biased region" description="Basic and acidic residues" evidence="1">
    <location>
        <begin position="118"/>
        <end position="129"/>
    </location>
</feature>
<evidence type="ECO:0000313" key="3">
    <source>
        <dbReference type="EMBL" id="KAA3675081.1"/>
    </source>
</evidence>
<dbReference type="Proteomes" id="UP000324629">
    <property type="component" value="Unassembled WGS sequence"/>
</dbReference>
<gene>
    <name evidence="3" type="ORF">DEA37_0015117</name>
</gene>
<comment type="caution">
    <text evidence="3">The sequence shown here is derived from an EMBL/GenBank/DDBJ whole genome shotgun (WGS) entry which is preliminary data.</text>
</comment>
<evidence type="ECO:0000313" key="4">
    <source>
        <dbReference type="Proteomes" id="UP000324629"/>
    </source>
</evidence>
<sequence length="183" mass="20158">MLFTVTLILWNFQGSVGENYFQSTFFVSCARGSLDDLAKITRPELRRIKSFSAGDLTDLEYGDDYTSANTRSNTLTSRMGENRNSRPTELDLSSMSFNRLGPRPLKSISSEGSFSTAEIRRGTRVQDSRRRGRNTLNSDIASVDSDSVARSEVSRETGSSSRISPASSYMVPSTSVSGRSHVS</sequence>
<accession>A0A5J4NI81</accession>
<keyword evidence="2" id="KW-0732">Signal</keyword>
<evidence type="ECO:0000256" key="2">
    <source>
        <dbReference type="SAM" id="SignalP"/>
    </source>
</evidence>
<reference evidence="3 4" key="1">
    <citation type="journal article" date="2019" name="Gigascience">
        <title>Whole-genome sequence of the oriental lung fluke Paragonimus westermani.</title>
        <authorList>
            <person name="Oey H."/>
            <person name="Zakrzewski M."/>
            <person name="Narain K."/>
            <person name="Devi K.R."/>
            <person name="Agatsuma T."/>
            <person name="Nawaratna S."/>
            <person name="Gobert G.N."/>
            <person name="Jones M.K."/>
            <person name="Ragan M.A."/>
            <person name="McManus D.P."/>
            <person name="Krause L."/>
        </authorList>
    </citation>
    <scope>NUCLEOTIDE SEQUENCE [LARGE SCALE GENOMIC DNA]</scope>
    <source>
        <strain evidence="3 4">IND2009</strain>
    </source>
</reference>
<proteinExistence type="predicted"/>
<protein>
    <submittedName>
        <fullName evidence="3">Uncharacterized protein</fullName>
    </submittedName>
</protein>
<name>A0A5J4NI81_9TREM</name>
<feature type="signal peptide" evidence="2">
    <location>
        <begin position="1"/>
        <end position="17"/>
    </location>
</feature>
<keyword evidence="4" id="KW-1185">Reference proteome</keyword>
<feature type="compositionally biased region" description="Basic and acidic residues" evidence="1">
    <location>
        <begin position="80"/>
        <end position="89"/>
    </location>
</feature>
<feature type="compositionally biased region" description="Polar residues" evidence="1">
    <location>
        <begin position="107"/>
        <end position="116"/>
    </location>
</feature>
<feature type="compositionally biased region" description="Polar residues" evidence="1">
    <location>
        <begin position="67"/>
        <end position="79"/>
    </location>
</feature>
<evidence type="ECO:0000256" key="1">
    <source>
        <dbReference type="SAM" id="MobiDB-lite"/>
    </source>
</evidence>